<protein>
    <submittedName>
        <fullName evidence="1">CACTA en-spm transposon protein</fullName>
    </submittedName>
</protein>
<accession>A0A5A7V4A5</accession>
<evidence type="ECO:0000313" key="2">
    <source>
        <dbReference type="Proteomes" id="UP000321393"/>
    </source>
</evidence>
<proteinExistence type="predicted"/>
<dbReference type="OrthoDB" id="1607582at2759"/>
<reference evidence="1 2" key="1">
    <citation type="submission" date="2019-08" db="EMBL/GenBank/DDBJ databases">
        <title>Draft genome sequences of two oriental melons (Cucumis melo L. var makuwa).</title>
        <authorList>
            <person name="Kwon S.-Y."/>
        </authorList>
    </citation>
    <scope>NUCLEOTIDE SEQUENCE [LARGE SCALE GENOMIC DNA]</scope>
    <source>
        <strain evidence="2">cv. SW 3</strain>
        <tissue evidence="1">Leaf</tissue>
    </source>
</reference>
<dbReference type="Proteomes" id="UP000321393">
    <property type="component" value="Unassembled WGS sequence"/>
</dbReference>
<dbReference type="EMBL" id="SSTE01005668">
    <property type="protein sequence ID" value="KAA0060559.1"/>
    <property type="molecule type" value="Genomic_DNA"/>
</dbReference>
<evidence type="ECO:0000313" key="1">
    <source>
        <dbReference type="EMBL" id="KAA0060559.1"/>
    </source>
</evidence>
<gene>
    <name evidence="1" type="ORF">E6C27_scaffold22G004260</name>
</gene>
<organism evidence="1 2">
    <name type="scientific">Cucumis melo var. makuwa</name>
    <name type="common">Oriental melon</name>
    <dbReference type="NCBI Taxonomy" id="1194695"/>
    <lineage>
        <taxon>Eukaryota</taxon>
        <taxon>Viridiplantae</taxon>
        <taxon>Streptophyta</taxon>
        <taxon>Embryophyta</taxon>
        <taxon>Tracheophyta</taxon>
        <taxon>Spermatophyta</taxon>
        <taxon>Magnoliopsida</taxon>
        <taxon>eudicotyledons</taxon>
        <taxon>Gunneridae</taxon>
        <taxon>Pentapetalae</taxon>
        <taxon>rosids</taxon>
        <taxon>fabids</taxon>
        <taxon>Cucurbitales</taxon>
        <taxon>Cucurbitaceae</taxon>
        <taxon>Benincaseae</taxon>
        <taxon>Cucumis</taxon>
    </lineage>
</organism>
<name>A0A5A7V4A5_CUCMM</name>
<dbReference type="AlphaFoldDB" id="A0A5A7V4A5"/>
<comment type="caution">
    <text evidence="1">The sequence shown here is derived from an EMBL/GenBank/DDBJ whole genome shotgun (WGS) entry which is preliminary data.</text>
</comment>
<sequence>MVIYESNANGSSNNNFYVVLDEVLQFNIQWEKSKDTCGIRVQSYQHVPFFVRRGTSNSCDVATPMDEYIEDDDLCKTDVDPTIVERSIVHHVTDDFIGDGMNNCHIKVEQATTNDSDKPRTMSSFPSGFNKTDAMFHEFTKDLNNIMKGFIEHQMLASFMKFRGDCHRHFKKYSDSEEAHTNPLHILVGRMED</sequence>